<feature type="region of interest" description="Disordered" evidence="1">
    <location>
        <begin position="244"/>
        <end position="326"/>
    </location>
</feature>
<dbReference type="RefSeq" id="XP_007869777.1">
    <property type="nucleotide sequence ID" value="XM_007871586.1"/>
</dbReference>
<dbReference type="KEGG" id="gtr:GLOTRDRAFT_96125"/>
<sequence>MFSKLSQIVTSVPGSASASEEERSPANTRREQARLRQRPSPVDYVVLHPASDDESTESTRPRRPPPIPNPSGPPNISWISDPSRLTHAASAPIIGRSASSPLARAAQTPSPSPIQGRTYSTHLQARSTHSLRLDYRRVSPISTANPFVTPPQSLSPIREQRSPELRPVRLTPISPTREVDVTEDFGARNSPAASYHSSSYFISRPLKRSISQSSANTFGSSVSAVAPSIPPVDLRPPFSVPYTARSGPLPTIAASVHRGSEEDGDRDSTASFVTAPTVYTYASSTPSLLTRADKEGEDEEDDIGTVRDRHSGQRNSAVRSSVVSSDPQRGLYHLSLVAQPSTTSFQSSLLRPPSPRHHSSSLRAPSPTPSAQTGTGRSVTEDPSRSSLFIDKRWHDCKDASYSSTHVEIAPPLAKCNSLERRAPRMLFYLGFVLGPWCWLIGGWLLESYGDLRIAAKEKGKQSGDLEGQHTRQEKADKNKDHDGAKLRGKENGKRYLPLWLRSASKSTPKLKVYPIFAPPADSAIFLNLEREAGAFKEGSPRARLHRLSALTNADADTWVRRCRVAAVVSAAFRSPGEELYLKGVYTCMIPS</sequence>
<protein>
    <submittedName>
        <fullName evidence="2">Uncharacterized protein</fullName>
    </submittedName>
</protein>
<organism evidence="2 3">
    <name type="scientific">Gloeophyllum trabeum (strain ATCC 11539 / FP-39264 / Madison 617)</name>
    <name type="common">Brown rot fungus</name>
    <dbReference type="NCBI Taxonomy" id="670483"/>
    <lineage>
        <taxon>Eukaryota</taxon>
        <taxon>Fungi</taxon>
        <taxon>Dikarya</taxon>
        <taxon>Basidiomycota</taxon>
        <taxon>Agaricomycotina</taxon>
        <taxon>Agaricomycetes</taxon>
        <taxon>Gloeophyllales</taxon>
        <taxon>Gloeophyllaceae</taxon>
        <taxon>Gloeophyllum</taxon>
    </lineage>
</organism>
<dbReference type="HOGENOM" id="CLU_417401_0_0_1"/>
<evidence type="ECO:0000313" key="3">
    <source>
        <dbReference type="Proteomes" id="UP000030669"/>
    </source>
</evidence>
<feature type="region of interest" description="Disordered" evidence="1">
    <location>
        <begin position="142"/>
        <end position="193"/>
    </location>
</feature>
<reference evidence="2 3" key="1">
    <citation type="journal article" date="2012" name="Science">
        <title>The Paleozoic origin of enzymatic lignin decomposition reconstructed from 31 fungal genomes.</title>
        <authorList>
            <person name="Floudas D."/>
            <person name="Binder M."/>
            <person name="Riley R."/>
            <person name="Barry K."/>
            <person name="Blanchette R.A."/>
            <person name="Henrissat B."/>
            <person name="Martinez A.T."/>
            <person name="Otillar R."/>
            <person name="Spatafora J.W."/>
            <person name="Yadav J.S."/>
            <person name="Aerts A."/>
            <person name="Benoit I."/>
            <person name="Boyd A."/>
            <person name="Carlson A."/>
            <person name="Copeland A."/>
            <person name="Coutinho P.M."/>
            <person name="de Vries R.P."/>
            <person name="Ferreira P."/>
            <person name="Findley K."/>
            <person name="Foster B."/>
            <person name="Gaskell J."/>
            <person name="Glotzer D."/>
            <person name="Gorecki P."/>
            <person name="Heitman J."/>
            <person name="Hesse C."/>
            <person name="Hori C."/>
            <person name="Igarashi K."/>
            <person name="Jurgens J.A."/>
            <person name="Kallen N."/>
            <person name="Kersten P."/>
            <person name="Kohler A."/>
            <person name="Kuees U."/>
            <person name="Kumar T.K.A."/>
            <person name="Kuo A."/>
            <person name="LaButti K."/>
            <person name="Larrondo L.F."/>
            <person name="Lindquist E."/>
            <person name="Ling A."/>
            <person name="Lombard V."/>
            <person name="Lucas S."/>
            <person name="Lundell T."/>
            <person name="Martin R."/>
            <person name="McLaughlin D.J."/>
            <person name="Morgenstern I."/>
            <person name="Morin E."/>
            <person name="Murat C."/>
            <person name="Nagy L.G."/>
            <person name="Nolan M."/>
            <person name="Ohm R.A."/>
            <person name="Patyshakuliyeva A."/>
            <person name="Rokas A."/>
            <person name="Ruiz-Duenas F.J."/>
            <person name="Sabat G."/>
            <person name="Salamov A."/>
            <person name="Samejima M."/>
            <person name="Schmutz J."/>
            <person name="Slot J.C."/>
            <person name="St John F."/>
            <person name="Stenlid J."/>
            <person name="Sun H."/>
            <person name="Sun S."/>
            <person name="Syed K."/>
            <person name="Tsang A."/>
            <person name="Wiebenga A."/>
            <person name="Young D."/>
            <person name="Pisabarro A."/>
            <person name="Eastwood D.C."/>
            <person name="Martin F."/>
            <person name="Cullen D."/>
            <person name="Grigoriev I.V."/>
            <person name="Hibbett D.S."/>
        </authorList>
    </citation>
    <scope>NUCLEOTIDE SEQUENCE [LARGE SCALE GENOMIC DNA]</scope>
    <source>
        <strain evidence="2 3">ATCC 11539</strain>
    </source>
</reference>
<evidence type="ECO:0000313" key="2">
    <source>
        <dbReference type="EMBL" id="EPQ51895.1"/>
    </source>
</evidence>
<feature type="compositionally biased region" description="Basic and acidic residues" evidence="1">
    <location>
        <begin position="20"/>
        <end position="34"/>
    </location>
</feature>
<dbReference type="AlphaFoldDB" id="S7RCE8"/>
<dbReference type="GeneID" id="19309804"/>
<feature type="compositionally biased region" description="Polar residues" evidence="1">
    <location>
        <begin position="1"/>
        <end position="14"/>
    </location>
</feature>
<proteinExistence type="predicted"/>
<feature type="region of interest" description="Disordered" evidence="1">
    <location>
        <begin position="460"/>
        <end position="489"/>
    </location>
</feature>
<feature type="compositionally biased region" description="Polar residues" evidence="1">
    <location>
        <begin position="107"/>
        <end position="128"/>
    </location>
</feature>
<dbReference type="EMBL" id="KB469309">
    <property type="protein sequence ID" value="EPQ51895.1"/>
    <property type="molecule type" value="Genomic_DNA"/>
</dbReference>
<evidence type="ECO:0000256" key="1">
    <source>
        <dbReference type="SAM" id="MobiDB-lite"/>
    </source>
</evidence>
<feature type="compositionally biased region" description="Polar residues" evidence="1">
    <location>
        <begin position="142"/>
        <end position="155"/>
    </location>
</feature>
<feature type="region of interest" description="Disordered" evidence="1">
    <location>
        <begin position="1"/>
        <end position="128"/>
    </location>
</feature>
<feature type="compositionally biased region" description="Pro residues" evidence="1">
    <location>
        <begin position="64"/>
        <end position="73"/>
    </location>
</feature>
<dbReference type="OrthoDB" id="3271290at2759"/>
<dbReference type="eggNOG" id="ENOG502SVZ9">
    <property type="taxonomic scope" value="Eukaryota"/>
</dbReference>
<dbReference type="Proteomes" id="UP000030669">
    <property type="component" value="Unassembled WGS sequence"/>
</dbReference>
<keyword evidence="3" id="KW-1185">Reference proteome</keyword>
<dbReference type="OMA" id="YPGAFIN"/>
<feature type="compositionally biased region" description="Polar residues" evidence="1">
    <location>
        <begin position="369"/>
        <end position="378"/>
    </location>
</feature>
<name>S7RCE8_GLOTA</name>
<feature type="region of interest" description="Disordered" evidence="1">
    <location>
        <begin position="343"/>
        <end position="385"/>
    </location>
</feature>
<feature type="compositionally biased region" description="Low complexity" evidence="1">
    <location>
        <begin position="316"/>
        <end position="325"/>
    </location>
</feature>
<accession>S7RCE8</accession>
<gene>
    <name evidence="2" type="ORF">GLOTRDRAFT_96125</name>
</gene>
<feature type="compositionally biased region" description="Basic and acidic residues" evidence="1">
    <location>
        <begin position="158"/>
        <end position="167"/>
    </location>
</feature>